<organism evidence="1 2">
    <name type="scientific">Punica granatum</name>
    <name type="common">Pomegranate</name>
    <dbReference type="NCBI Taxonomy" id="22663"/>
    <lineage>
        <taxon>Eukaryota</taxon>
        <taxon>Viridiplantae</taxon>
        <taxon>Streptophyta</taxon>
        <taxon>Embryophyta</taxon>
        <taxon>Tracheophyta</taxon>
        <taxon>Spermatophyta</taxon>
        <taxon>Magnoliopsida</taxon>
        <taxon>eudicotyledons</taxon>
        <taxon>Gunneridae</taxon>
        <taxon>Pentapetalae</taxon>
        <taxon>rosids</taxon>
        <taxon>malvids</taxon>
        <taxon>Myrtales</taxon>
        <taxon>Lythraceae</taxon>
        <taxon>Punica</taxon>
    </lineage>
</organism>
<comment type="caution">
    <text evidence="1">The sequence shown here is derived from an EMBL/GenBank/DDBJ whole genome shotgun (WGS) entry which is preliminary data.</text>
</comment>
<keyword evidence="2" id="KW-1185">Reference proteome</keyword>
<evidence type="ECO:0000313" key="1">
    <source>
        <dbReference type="EMBL" id="PKI32176.1"/>
    </source>
</evidence>
<dbReference type="AlphaFoldDB" id="A0A2I0HLL1"/>
<accession>A0A2I0HLL1</accession>
<evidence type="ECO:0000313" key="2">
    <source>
        <dbReference type="Proteomes" id="UP000233551"/>
    </source>
</evidence>
<name>A0A2I0HLL1_PUNGR</name>
<gene>
    <name evidence="1" type="ORF">CRG98_047434</name>
</gene>
<proteinExistence type="predicted"/>
<dbReference type="EMBL" id="PGOL01007974">
    <property type="protein sequence ID" value="PKI32176.1"/>
    <property type="molecule type" value="Genomic_DNA"/>
</dbReference>
<sequence length="75" mass="8283">MKDPSKACKDCAKSLPCCPICFSRYELSSERNGEEMEGDGEPVPKQNLREIEISIVSGAAHTHDHDHLLLDCCGH</sequence>
<feature type="non-terminal residue" evidence="1">
    <location>
        <position position="75"/>
    </location>
</feature>
<protein>
    <submittedName>
        <fullName evidence="1">Uncharacterized protein</fullName>
    </submittedName>
</protein>
<dbReference type="Proteomes" id="UP000233551">
    <property type="component" value="Unassembled WGS sequence"/>
</dbReference>
<reference evidence="1 2" key="1">
    <citation type="submission" date="2017-11" db="EMBL/GenBank/DDBJ databases">
        <title>De-novo sequencing of pomegranate (Punica granatum L.) genome.</title>
        <authorList>
            <person name="Akparov Z."/>
            <person name="Amiraslanov A."/>
            <person name="Hajiyeva S."/>
            <person name="Abbasov M."/>
            <person name="Kaur K."/>
            <person name="Hamwieh A."/>
            <person name="Solovyev V."/>
            <person name="Salamov A."/>
            <person name="Braich B."/>
            <person name="Kosarev P."/>
            <person name="Mahmoud A."/>
            <person name="Hajiyev E."/>
            <person name="Babayeva S."/>
            <person name="Izzatullayeva V."/>
            <person name="Mammadov A."/>
            <person name="Mammadov A."/>
            <person name="Sharifova S."/>
            <person name="Ojaghi J."/>
            <person name="Eynullazada K."/>
            <person name="Bayramov B."/>
            <person name="Abdulazimova A."/>
            <person name="Shahmuradov I."/>
        </authorList>
    </citation>
    <scope>NUCLEOTIDE SEQUENCE [LARGE SCALE GENOMIC DNA]</scope>
    <source>
        <strain evidence="2">cv. AG2017</strain>
        <tissue evidence="1">Leaf</tissue>
    </source>
</reference>